<name>A0A1F6GX76_9PROT</name>
<evidence type="ECO:0000313" key="3">
    <source>
        <dbReference type="Proteomes" id="UP000177583"/>
    </source>
</evidence>
<organism evidence="2 3">
    <name type="scientific">Candidatus Lambdaproteobacteria bacterium RIFOXYD2_FULL_56_26</name>
    <dbReference type="NCBI Taxonomy" id="1817773"/>
    <lineage>
        <taxon>Bacteria</taxon>
        <taxon>Pseudomonadati</taxon>
        <taxon>Pseudomonadota</taxon>
        <taxon>Candidatus Lambdaproteobacteria</taxon>
    </lineage>
</organism>
<dbReference type="Proteomes" id="UP000177583">
    <property type="component" value="Unassembled WGS sequence"/>
</dbReference>
<evidence type="ECO:0000313" key="2">
    <source>
        <dbReference type="EMBL" id="OGH02765.1"/>
    </source>
</evidence>
<sequence>MPNQKKGTPKSSESAQKKGKGSGGRSKNEPKPSPQSSESAQKKGKGSGGRSKNVPKPSPPKAVAGEASRNVEVKRGDGMIWLSGDHYFAINENGYCLAPVFEGALGIVIQITHVTRGNKYALKIPRLFADTSRENAYIKDILVTEKSQAAAVRQAENIVRCVEMDLISRPVSANHRQDLVSWINNSLIGIQFKKGTKPRFLQLSQEISCPIGLNGDRSKGEYYEDILAKMHQGHWLDTLEFSIPSNGQANAQGKDAYRISPLRTDHDAQNFENSWYFGVPSILYEWGEMTLQYLVSDARANFADWKYGNYFTLLQTICRGANGLHKRGFIHADIRPANIMTNAINTPEAYKLIDYAGFGMGGVVDPRESGGNTVTGPAINGERISPFYAPERRYAIEKEDADIAIVLETTRLNHNKENEKEEVIVNEKEEVIVVYLGWRQKLINREEECIMSNVEKALKGLDGFTPSTNVELLKGDRLLARDFLFEILEVGKLSESTGLDKLVYICSRNVSQLFHGKIVVKHPNATPNQWFSIPRATEIKQWSVASDVYSIGGLALYLLLFDDALLVRKSDAKPINEDNISNRVKTRTAGFL</sequence>
<feature type="region of interest" description="Disordered" evidence="1">
    <location>
        <begin position="1"/>
        <end position="70"/>
    </location>
</feature>
<dbReference type="InterPro" id="IPR011009">
    <property type="entry name" value="Kinase-like_dom_sf"/>
</dbReference>
<reference evidence="2 3" key="1">
    <citation type="journal article" date="2016" name="Nat. Commun.">
        <title>Thousands of microbial genomes shed light on interconnected biogeochemical processes in an aquifer system.</title>
        <authorList>
            <person name="Anantharaman K."/>
            <person name="Brown C.T."/>
            <person name="Hug L.A."/>
            <person name="Sharon I."/>
            <person name="Castelle C.J."/>
            <person name="Probst A.J."/>
            <person name="Thomas B.C."/>
            <person name="Singh A."/>
            <person name="Wilkins M.J."/>
            <person name="Karaoz U."/>
            <person name="Brodie E.L."/>
            <person name="Williams K.H."/>
            <person name="Hubbard S.S."/>
            <person name="Banfield J.F."/>
        </authorList>
    </citation>
    <scope>NUCLEOTIDE SEQUENCE [LARGE SCALE GENOMIC DNA]</scope>
</reference>
<comment type="caution">
    <text evidence="2">The sequence shown here is derived from an EMBL/GenBank/DDBJ whole genome shotgun (WGS) entry which is preliminary data.</text>
</comment>
<proteinExistence type="predicted"/>
<dbReference type="SUPFAM" id="SSF56112">
    <property type="entry name" value="Protein kinase-like (PK-like)"/>
    <property type="match status" value="1"/>
</dbReference>
<dbReference type="EMBL" id="MFNF01000019">
    <property type="protein sequence ID" value="OGH02765.1"/>
    <property type="molecule type" value="Genomic_DNA"/>
</dbReference>
<accession>A0A1F6GX76</accession>
<gene>
    <name evidence="2" type="ORF">A2557_02815</name>
</gene>
<evidence type="ECO:0000256" key="1">
    <source>
        <dbReference type="SAM" id="MobiDB-lite"/>
    </source>
</evidence>
<dbReference type="AlphaFoldDB" id="A0A1F6GX76"/>
<protein>
    <recommendedName>
        <fullName evidence="4">Protein kinase domain-containing protein</fullName>
    </recommendedName>
</protein>
<evidence type="ECO:0008006" key="4">
    <source>
        <dbReference type="Google" id="ProtNLM"/>
    </source>
</evidence>
<dbReference type="Gene3D" id="1.10.510.10">
    <property type="entry name" value="Transferase(Phosphotransferase) domain 1"/>
    <property type="match status" value="1"/>
</dbReference>